<evidence type="ECO:0000259" key="12">
    <source>
        <dbReference type="Pfam" id="PF01979"/>
    </source>
</evidence>
<feature type="binding site" evidence="9">
    <location>
        <begin position="352"/>
        <end position="354"/>
    </location>
    <ligand>
        <name>substrate</name>
    </ligand>
</feature>
<evidence type="ECO:0000256" key="10">
    <source>
        <dbReference type="PIRSR" id="PIRSR038994-3"/>
    </source>
</evidence>
<dbReference type="PANTHER" id="PTHR11113:SF14">
    <property type="entry name" value="N-ACETYLGLUCOSAMINE-6-PHOSPHATE DEACETYLASE"/>
    <property type="match status" value="1"/>
</dbReference>
<evidence type="ECO:0000256" key="1">
    <source>
        <dbReference type="ARBA" id="ARBA00010716"/>
    </source>
</evidence>
<dbReference type="Pfam" id="PF01979">
    <property type="entry name" value="Amidohydro_1"/>
    <property type="match status" value="1"/>
</dbReference>
<comment type="catalytic activity">
    <reaction evidence="7">
        <text>N-acetyl-D-glucosamine 6-phosphate + H2O = D-glucosamine 6-phosphate + acetate</text>
        <dbReference type="Rhea" id="RHEA:22936"/>
        <dbReference type="ChEBI" id="CHEBI:15377"/>
        <dbReference type="ChEBI" id="CHEBI:30089"/>
        <dbReference type="ChEBI" id="CHEBI:57513"/>
        <dbReference type="ChEBI" id="CHEBI:58725"/>
        <dbReference type="EC" id="3.5.1.25"/>
    </reaction>
</comment>
<sequence length="431" mass="46934">MKENNKLYKIINAKLLRDHQLVENDYLWFQNGKFVDGKRVFFEQALEPDEVIDAEGAVVAPGFLDLQINGSYGIDFADHEGSDEKLQKDIDTVAKGLLQDGCTSFCPTVVTSKPEVYSKVLPFLKRRPGNALTNSEILGAHVEGPFISEEKKGAHDSNVIRSAPNGIKDFDDAYGPELKHGGEAVCIMTVAPEIDGVLDAMPHLIKRGITVSLGHSAAHVKAAEAGVAKGACLMTHLFNAMLPFHQRDPGMVGILGATDLPKPSQPDRHPLPSQTSPDKNLPDPRPFYGVICDGIHVHPNSVRIAYYSHPRGCILVTDALSAAGLPHGTYQLGGQEVEVRHGGAYVKGTDTLAGSTVTIDQCVRNFWKFTRCTRVEALEAATLHPAQSLGITHRKGTFTTGADADMVFLDDDLNLKRVFVRGEEVVLTKKR</sequence>
<dbReference type="GO" id="GO:0008448">
    <property type="term" value="F:N-acetylglucosamine-6-phosphate deacetylase activity"/>
    <property type="evidence" value="ECO:0007669"/>
    <property type="project" value="UniProtKB-EC"/>
</dbReference>
<evidence type="ECO:0000256" key="11">
    <source>
        <dbReference type="SAM" id="MobiDB-lite"/>
    </source>
</evidence>
<feature type="binding site" evidence="9">
    <location>
        <position position="154"/>
    </location>
    <ligand>
        <name>substrate</name>
    </ligand>
</feature>
<dbReference type="InterPro" id="IPR003764">
    <property type="entry name" value="GlcNAc_6-P_deAcase"/>
</dbReference>
<feature type="binding site" evidence="10">
    <location>
        <position position="236"/>
    </location>
    <ligand>
        <name>Zn(2+)</name>
        <dbReference type="ChEBI" id="CHEBI:29105"/>
    </ligand>
</feature>
<dbReference type="PIRSF" id="PIRSF038994">
    <property type="entry name" value="NagA"/>
    <property type="match status" value="1"/>
</dbReference>
<dbReference type="InterPro" id="IPR011059">
    <property type="entry name" value="Metal-dep_hydrolase_composite"/>
</dbReference>
<dbReference type="EMBL" id="LT553527">
    <property type="protein sequence ID" value="SAM01395.1"/>
    <property type="molecule type" value="Genomic_DNA"/>
</dbReference>
<feature type="binding site" evidence="9">
    <location>
        <position position="296"/>
    </location>
    <ligand>
        <name>substrate</name>
    </ligand>
</feature>
<dbReference type="EC" id="3.5.1.25" evidence="2"/>
<dbReference type="CDD" id="cd00854">
    <property type="entry name" value="NagA"/>
    <property type="match status" value="1"/>
</dbReference>
<feature type="binding site" evidence="10">
    <location>
        <position position="215"/>
    </location>
    <ligand>
        <name>Zn(2+)</name>
        <dbReference type="ChEBI" id="CHEBI:29105"/>
    </ligand>
</feature>
<dbReference type="Gene3D" id="2.30.40.10">
    <property type="entry name" value="Urease, subunit C, domain 1"/>
    <property type="match status" value="1"/>
</dbReference>
<keyword evidence="6" id="KW-0119">Carbohydrate metabolism</keyword>
<feature type="active site" description="Proton donor/acceptor" evidence="8">
    <location>
        <position position="318"/>
    </location>
</feature>
<dbReference type="Gene3D" id="3.20.20.140">
    <property type="entry name" value="Metal-dependent hydrolases"/>
    <property type="match status" value="1"/>
</dbReference>
<dbReference type="Proteomes" id="UP000078561">
    <property type="component" value="Unassembled WGS sequence"/>
</dbReference>
<reference evidence="13" key="1">
    <citation type="submission" date="2016-04" db="EMBL/GenBank/DDBJ databases">
        <authorList>
            <person name="Evans L.H."/>
            <person name="Alamgir A."/>
            <person name="Owens N."/>
            <person name="Weber N.D."/>
            <person name="Virtaneva K."/>
            <person name="Barbian K."/>
            <person name="Babar A."/>
            <person name="Rosenke K."/>
        </authorList>
    </citation>
    <scope>NUCLEOTIDE SEQUENCE [LARGE SCALE GENOMIC DNA]</scope>
    <source>
        <strain evidence="13">CBS 101.48</strain>
    </source>
</reference>
<comment type="similarity">
    <text evidence="1">Belongs to the metallo-dependent hydrolases superfamily. NagA family.</text>
</comment>
<feature type="binding site" evidence="10">
    <location>
        <position position="143"/>
    </location>
    <ligand>
        <name>Zn(2+)</name>
        <dbReference type="ChEBI" id="CHEBI:29105"/>
    </ligand>
</feature>
<accession>A0A168NXJ6</accession>
<proteinExistence type="inferred from homology"/>
<evidence type="ECO:0000256" key="8">
    <source>
        <dbReference type="PIRSR" id="PIRSR038994-1"/>
    </source>
</evidence>
<evidence type="ECO:0000256" key="4">
    <source>
        <dbReference type="ARBA" id="ARBA00022723"/>
    </source>
</evidence>
<evidence type="ECO:0000256" key="3">
    <source>
        <dbReference type="ARBA" id="ARBA00018029"/>
    </source>
</evidence>
<evidence type="ECO:0000313" key="13">
    <source>
        <dbReference type="EMBL" id="SAM01395.1"/>
    </source>
</evidence>
<organism evidence="13">
    <name type="scientific">Absidia glauca</name>
    <name type="common">Pin mould</name>
    <dbReference type="NCBI Taxonomy" id="4829"/>
    <lineage>
        <taxon>Eukaryota</taxon>
        <taxon>Fungi</taxon>
        <taxon>Fungi incertae sedis</taxon>
        <taxon>Mucoromycota</taxon>
        <taxon>Mucoromycotina</taxon>
        <taxon>Mucoromycetes</taxon>
        <taxon>Mucorales</taxon>
        <taxon>Cunninghamellaceae</taxon>
        <taxon>Absidia</taxon>
    </lineage>
</organism>
<feature type="binding site" evidence="9">
    <location>
        <position position="247"/>
    </location>
    <ligand>
        <name>substrate</name>
    </ligand>
</feature>
<gene>
    <name evidence="13" type="primary">ABSGL_07136.1 scaffold 8717</name>
</gene>
<dbReference type="OrthoDB" id="10264777at2759"/>
<name>A0A168NXJ6_ABSGL</name>
<evidence type="ECO:0000313" key="14">
    <source>
        <dbReference type="Proteomes" id="UP000078561"/>
    </source>
</evidence>
<dbReference type="SUPFAM" id="SSF51338">
    <property type="entry name" value="Composite domain of metallo-dependent hydrolases"/>
    <property type="match status" value="1"/>
</dbReference>
<dbReference type="InterPro" id="IPR032466">
    <property type="entry name" value="Metal_Hydrolase"/>
</dbReference>
<dbReference type="InParanoid" id="A0A168NXJ6"/>
<dbReference type="STRING" id="4829.A0A168NXJ6"/>
<dbReference type="GO" id="GO:0046872">
    <property type="term" value="F:metal ion binding"/>
    <property type="evidence" value="ECO:0007669"/>
    <property type="project" value="UniProtKB-KW"/>
</dbReference>
<evidence type="ECO:0000256" key="6">
    <source>
        <dbReference type="ARBA" id="ARBA00023277"/>
    </source>
</evidence>
<feature type="domain" description="Amidohydrolase-related" evidence="12">
    <location>
        <begin position="58"/>
        <end position="425"/>
    </location>
</feature>
<dbReference type="SUPFAM" id="SSF51556">
    <property type="entry name" value="Metallo-dependent hydrolases"/>
    <property type="match status" value="1"/>
</dbReference>
<protein>
    <recommendedName>
        <fullName evidence="3">N-acetylglucosamine-6-phosphate deacetylase</fullName>
        <ecNumber evidence="2">3.5.1.25</ecNumber>
    </recommendedName>
</protein>
<keyword evidence="5" id="KW-0378">Hydrolase</keyword>
<evidence type="ECO:0000256" key="9">
    <source>
        <dbReference type="PIRSR" id="PIRSR038994-2"/>
    </source>
</evidence>
<dbReference type="InterPro" id="IPR006680">
    <property type="entry name" value="Amidohydro-rel"/>
</dbReference>
<comment type="cofactor">
    <cofactor evidence="10">
        <name>a divalent metal cation</name>
        <dbReference type="ChEBI" id="CHEBI:60240"/>
    </cofactor>
    <text evidence="10">Binds 1 divalent metal cation per subunit.</text>
</comment>
<evidence type="ECO:0000256" key="2">
    <source>
        <dbReference type="ARBA" id="ARBA00011899"/>
    </source>
</evidence>
<dbReference type="OMA" id="MFNHAPT"/>
<dbReference type="PANTHER" id="PTHR11113">
    <property type="entry name" value="N-ACETYLGLUCOSAMINE-6-PHOSPHATE DEACETYLASE"/>
    <property type="match status" value="1"/>
</dbReference>
<evidence type="ECO:0000256" key="7">
    <source>
        <dbReference type="ARBA" id="ARBA00047647"/>
    </source>
</evidence>
<keyword evidence="4 10" id="KW-0479">Metal-binding</keyword>
<feature type="region of interest" description="Disordered" evidence="11">
    <location>
        <begin position="255"/>
        <end position="283"/>
    </location>
</feature>
<keyword evidence="14" id="KW-1185">Reference proteome</keyword>
<dbReference type="GO" id="GO:0006046">
    <property type="term" value="P:N-acetylglucosamine catabolic process"/>
    <property type="evidence" value="ECO:0007669"/>
    <property type="project" value="TreeGrafter"/>
</dbReference>
<feature type="binding site" evidence="9">
    <location>
        <begin position="239"/>
        <end position="240"/>
    </location>
    <ligand>
        <name>substrate</name>
    </ligand>
</feature>
<evidence type="ECO:0000256" key="5">
    <source>
        <dbReference type="ARBA" id="ARBA00022801"/>
    </source>
</evidence>
<dbReference type="AlphaFoldDB" id="A0A168NXJ6"/>